<sequence length="735" mass="80878">MVWGSITISLMETKAPVWYTFLGCWAFGAVFELTILGLLVTSSAPQDFAVGNSLGSARAMILVALFLSILFLGYGSREKGIRLDEESRSLLVSENIESDGSPSYGSLPSSVNDRDSDKDDDSDDDDEEMKELQQKRLEEEGGWWGYLKGFVIFLPLIWPYNNRRMQFWLGVLVLTLTAERFLTVLIPRQLGIITDALSNAGETRYFPWKELLVWAALKLVSVSAGFDLLRTMATTRVSAYAYRQLSSAAFNHVMGLSMDYHSAKSCGEVLKAIEQGSDIHNVIDTVLFDAGPVLIDLVVAAVYLSSVFDAYMALIIIATSSAYIYAGIRGNSSLAAKRRDYTEGERKGNEILYDSVSNWQTVTYHNRRRFEQDRYLEAVDSFKAREVRYYDVMNYIDSAQSLIMALGLLTSAFLAASRIAAGQAPVGHLVLLITYWGSIQEPLSHLTWTLRTTASQLIGAERLLQLLQTKPSVAEKPGGAPPLRAANNGGGSRVVFANAAFAYDPRKPTLRDVSFAAEPGQTVALVGETGGGKSTILKLLLRFYDVTGGSITIDGQDVRDVSLDSLRGALGVVPQDPALFNQSIMENVRYARLDATDEEVREACRAAVVHDKIESFPDGYAARVGERGVKLSGGELQRLAIARVFLKDPRIVLLDEATSAIDSGTEARIQEAFRRLSAGRTTFVIAHRLSTIMHADLILVVDNGRIVERGSHAELLKKGGKYQELWSKQSPDGKL</sequence>
<reference evidence="13 14" key="1">
    <citation type="journal article" date="2019" name="Sci. Rep.">
        <title>A multi-omics analysis of the grapevine pathogen Lasiodiplodia theobromae reveals that temperature affects the expression of virulence- and pathogenicity-related genes.</title>
        <authorList>
            <person name="Felix C."/>
            <person name="Meneses R."/>
            <person name="Goncalves M.F.M."/>
            <person name="Tilleman L."/>
            <person name="Duarte A.S."/>
            <person name="Jorrin-Novo J.V."/>
            <person name="Van de Peer Y."/>
            <person name="Deforce D."/>
            <person name="Van Nieuwerburgh F."/>
            <person name="Esteves A.C."/>
            <person name="Alves A."/>
        </authorList>
    </citation>
    <scope>NUCLEOTIDE SEQUENCE [LARGE SCALE GENOMIC DNA]</scope>
    <source>
        <strain evidence="13 14">LA-SOL3</strain>
    </source>
</reference>
<name>A0A5N5DRQ4_9PEZI</name>
<dbReference type="Gene3D" id="1.20.1560.10">
    <property type="entry name" value="ABC transporter type 1, transmembrane domain"/>
    <property type="match status" value="1"/>
</dbReference>
<feature type="domain" description="ABC transporter" evidence="11">
    <location>
        <begin position="494"/>
        <end position="728"/>
    </location>
</feature>
<keyword evidence="4" id="KW-0547">Nucleotide-binding</keyword>
<dbReference type="CDD" id="cd03253">
    <property type="entry name" value="ABCC_ATM1_transporter"/>
    <property type="match status" value="1"/>
</dbReference>
<dbReference type="OrthoDB" id="6500128at2759"/>
<evidence type="ECO:0000256" key="4">
    <source>
        <dbReference type="ARBA" id="ARBA00022741"/>
    </source>
</evidence>
<evidence type="ECO:0000256" key="1">
    <source>
        <dbReference type="ARBA" id="ARBA00004141"/>
    </source>
</evidence>
<evidence type="ECO:0000313" key="14">
    <source>
        <dbReference type="Proteomes" id="UP000325902"/>
    </source>
</evidence>
<dbReference type="AlphaFoldDB" id="A0A5N5DRQ4"/>
<dbReference type="CDD" id="cd18583">
    <property type="entry name" value="ABC_6TM_HMT1"/>
    <property type="match status" value="1"/>
</dbReference>
<evidence type="ECO:0000256" key="2">
    <source>
        <dbReference type="ARBA" id="ARBA00022448"/>
    </source>
</evidence>
<evidence type="ECO:0000256" key="7">
    <source>
        <dbReference type="ARBA" id="ARBA00023136"/>
    </source>
</evidence>
<keyword evidence="2" id="KW-0813">Transport</keyword>
<feature type="transmembrane region" description="Helical" evidence="10">
    <location>
        <begin position="17"/>
        <end position="41"/>
    </location>
</feature>
<dbReference type="Pfam" id="PF00664">
    <property type="entry name" value="ABC_membrane"/>
    <property type="match status" value="1"/>
</dbReference>
<dbReference type="PANTHER" id="PTHR24221:SF503">
    <property type="entry name" value="MITOCHONDRIAL POTASSIUM CHANNEL ATP-BINDING SUBUNIT"/>
    <property type="match status" value="1"/>
</dbReference>
<dbReference type="PROSITE" id="PS50893">
    <property type="entry name" value="ABC_TRANSPORTER_2"/>
    <property type="match status" value="1"/>
</dbReference>
<feature type="transmembrane region" description="Helical" evidence="10">
    <location>
        <begin position="143"/>
        <end position="160"/>
    </location>
</feature>
<evidence type="ECO:0000256" key="5">
    <source>
        <dbReference type="ARBA" id="ARBA00022840"/>
    </source>
</evidence>
<dbReference type="Pfam" id="PF00005">
    <property type="entry name" value="ABC_tran"/>
    <property type="match status" value="1"/>
</dbReference>
<evidence type="ECO:0000256" key="3">
    <source>
        <dbReference type="ARBA" id="ARBA00022692"/>
    </source>
</evidence>
<dbReference type="GO" id="GO:0016020">
    <property type="term" value="C:membrane"/>
    <property type="evidence" value="ECO:0007669"/>
    <property type="project" value="UniProtKB-SubCell"/>
</dbReference>
<dbReference type="InterPro" id="IPR036640">
    <property type="entry name" value="ABC1_TM_sf"/>
</dbReference>
<evidence type="ECO:0000259" key="11">
    <source>
        <dbReference type="PROSITE" id="PS50893"/>
    </source>
</evidence>
<dbReference type="Proteomes" id="UP000325902">
    <property type="component" value="Unassembled WGS sequence"/>
</dbReference>
<dbReference type="InterPro" id="IPR003439">
    <property type="entry name" value="ABC_transporter-like_ATP-bd"/>
</dbReference>
<dbReference type="SUPFAM" id="SSF52540">
    <property type="entry name" value="P-loop containing nucleoside triphosphate hydrolases"/>
    <property type="match status" value="1"/>
</dbReference>
<dbReference type="InterPro" id="IPR017871">
    <property type="entry name" value="ABC_transporter-like_CS"/>
</dbReference>
<keyword evidence="14" id="KW-1185">Reference proteome</keyword>
<organism evidence="13 14">
    <name type="scientific">Lasiodiplodia theobromae</name>
    <dbReference type="NCBI Taxonomy" id="45133"/>
    <lineage>
        <taxon>Eukaryota</taxon>
        <taxon>Fungi</taxon>
        <taxon>Dikarya</taxon>
        <taxon>Ascomycota</taxon>
        <taxon>Pezizomycotina</taxon>
        <taxon>Dothideomycetes</taxon>
        <taxon>Dothideomycetes incertae sedis</taxon>
        <taxon>Botryosphaeriales</taxon>
        <taxon>Botryosphaeriaceae</taxon>
        <taxon>Lasiodiplodia</taxon>
    </lineage>
</organism>
<evidence type="ECO:0000256" key="8">
    <source>
        <dbReference type="ARBA" id="ARBA00024363"/>
    </source>
</evidence>
<dbReference type="SUPFAM" id="SSF90123">
    <property type="entry name" value="ABC transporter transmembrane region"/>
    <property type="match status" value="1"/>
</dbReference>
<comment type="caution">
    <text evidence="13">The sequence shown here is derived from an EMBL/GenBank/DDBJ whole genome shotgun (WGS) entry which is preliminary data.</text>
</comment>
<evidence type="ECO:0000256" key="6">
    <source>
        <dbReference type="ARBA" id="ARBA00022989"/>
    </source>
</evidence>
<dbReference type="PANTHER" id="PTHR24221">
    <property type="entry name" value="ATP-BINDING CASSETTE SUB-FAMILY B"/>
    <property type="match status" value="1"/>
</dbReference>
<evidence type="ECO:0000256" key="9">
    <source>
        <dbReference type="SAM" id="MobiDB-lite"/>
    </source>
</evidence>
<dbReference type="FunFam" id="3.40.50.300:FF:000287">
    <property type="entry name" value="Multidrug ABC transporter ATP-binding protein"/>
    <property type="match status" value="1"/>
</dbReference>
<dbReference type="EMBL" id="VCHE01000003">
    <property type="protein sequence ID" value="KAB2580447.1"/>
    <property type="molecule type" value="Genomic_DNA"/>
</dbReference>
<comment type="subcellular location">
    <subcellularLocation>
        <location evidence="1">Membrane</location>
        <topology evidence="1">Multi-pass membrane protein</topology>
    </subcellularLocation>
</comment>
<feature type="compositionally biased region" description="Acidic residues" evidence="9">
    <location>
        <begin position="118"/>
        <end position="129"/>
    </location>
</feature>
<dbReference type="GO" id="GO:0140359">
    <property type="term" value="F:ABC-type transporter activity"/>
    <property type="evidence" value="ECO:0007669"/>
    <property type="project" value="InterPro"/>
</dbReference>
<dbReference type="Gene3D" id="3.40.50.300">
    <property type="entry name" value="P-loop containing nucleotide triphosphate hydrolases"/>
    <property type="match status" value="1"/>
</dbReference>
<dbReference type="InterPro" id="IPR003593">
    <property type="entry name" value="AAA+_ATPase"/>
</dbReference>
<dbReference type="PROSITE" id="PS50929">
    <property type="entry name" value="ABC_TM1F"/>
    <property type="match status" value="1"/>
</dbReference>
<dbReference type="InterPro" id="IPR011527">
    <property type="entry name" value="ABC1_TM_dom"/>
</dbReference>
<proteinExistence type="inferred from homology"/>
<protein>
    <submittedName>
        <fullName evidence="13">Heavy metal tolerance protein</fullName>
    </submittedName>
</protein>
<dbReference type="GO" id="GO:0005524">
    <property type="term" value="F:ATP binding"/>
    <property type="evidence" value="ECO:0007669"/>
    <property type="project" value="UniProtKB-KW"/>
</dbReference>
<dbReference type="InterPro" id="IPR027417">
    <property type="entry name" value="P-loop_NTPase"/>
</dbReference>
<keyword evidence="3 10" id="KW-0812">Transmembrane</keyword>
<comment type="similarity">
    <text evidence="8">Belongs to the ABC transporter superfamily. ABCB family. Heavy Metal importer (TC 3.A.1.210) subfamily.</text>
</comment>
<dbReference type="InterPro" id="IPR039421">
    <property type="entry name" value="Type_1_exporter"/>
</dbReference>
<evidence type="ECO:0000256" key="10">
    <source>
        <dbReference type="SAM" id="Phobius"/>
    </source>
</evidence>
<gene>
    <name evidence="13" type="primary">hmt1_1</name>
    <name evidence="13" type="ORF">DBV05_g844</name>
</gene>
<dbReference type="SMART" id="SM00382">
    <property type="entry name" value="AAA"/>
    <property type="match status" value="1"/>
</dbReference>
<keyword evidence="6 10" id="KW-1133">Transmembrane helix</keyword>
<dbReference type="GO" id="GO:0016887">
    <property type="term" value="F:ATP hydrolysis activity"/>
    <property type="evidence" value="ECO:0007669"/>
    <property type="project" value="InterPro"/>
</dbReference>
<accession>A0A5N5DRQ4</accession>
<feature type="transmembrane region" description="Helical" evidence="10">
    <location>
        <begin position="53"/>
        <end position="74"/>
    </location>
</feature>
<keyword evidence="5" id="KW-0067">ATP-binding</keyword>
<feature type="region of interest" description="Disordered" evidence="9">
    <location>
        <begin position="96"/>
        <end position="132"/>
    </location>
</feature>
<evidence type="ECO:0000313" key="13">
    <source>
        <dbReference type="EMBL" id="KAB2580447.1"/>
    </source>
</evidence>
<evidence type="ECO:0000259" key="12">
    <source>
        <dbReference type="PROSITE" id="PS50929"/>
    </source>
</evidence>
<keyword evidence="7 10" id="KW-0472">Membrane</keyword>
<feature type="compositionally biased region" description="Polar residues" evidence="9">
    <location>
        <begin position="98"/>
        <end position="108"/>
    </location>
</feature>
<dbReference type="PROSITE" id="PS00211">
    <property type="entry name" value="ABC_TRANSPORTER_1"/>
    <property type="match status" value="1"/>
</dbReference>
<feature type="domain" description="ABC transmembrane type-1" evidence="12">
    <location>
        <begin position="171"/>
        <end position="455"/>
    </location>
</feature>